<feature type="region of interest" description="Disordered" evidence="1">
    <location>
        <begin position="78"/>
        <end position="109"/>
    </location>
</feature>
<dbReference type="EMBL" id="BKCJ011082040">
    <property type="protein sequence ID" value="GFC81953.1"/>
    <property type="molecule type" value="Genomic_DNA"/>
</dbReference>
<evidence type="ECO:0000313" key="2">
    <source>
        <dbReference type="EMBL" id="GFC81953.1"/>
    </source>
</evidence>
<evidence type="ECO:0000256" key="1">
    <source>
        <dbReference type="SAM" id="MobiDB-lite"/>
    </source>
</evidence>
<dbReference type="AlphaFoldDB" id="A0A699R800"/>
<comment type="caution">
    <text evidence="2">The sequence shown here is derived from an EMBL/GenBank/DDBJ whole genome shotgun (WGS) entry which is preliminary data.</text>
</comment>
<organism evidence="2">
    <name type="scientific">Tanacetum cinerariifolium</name>
    <name type="common">Dalmatian daisy</name>
    <name type="synonym">Chrysanthemum cinerariifolium</name>
    <dbReference type="NCBI Taxonomy" id="118510"/>
    <lineage>
        <taxon>Eukaryota</taxon>
        <taxon>Viridiplantae</taxon>
        <taxon>Streptophyta</taxon>
        <taxon>Embryophyta</taxon>
        <taxon>Tracheophyta</taxon>
        <taxon>Spermatophyta</taxon>
        <taxon>Magnoliopsida</taxon>
        <taxon>eudicotyledons</taxon>
        <taxon>Gunneridae</taxon>
        <taxon>Pentapetalae</taxon>
        <taxon>asterids</taxon>
        <taxon>campanulids</taxon>
        <taxon>Asterales</taxon>
        <taxon>Asteraceae</taxon>
        <taxon>Asteroideae</taxon>
        <taxon>Anthemideae</taxon>
        <taxon>Anthemidinae</taxon>
        <taxon>Tanacetum</taxon>
    </lineage>
</organism>
<accession>A0A699R800</accession>
<protein>
    <submittedName>
        <fullName evidence="2">Uncharacterized protein</fullName>
    </submittedName>
</protein>
<sequence>MQDIDEEEPAKVEEVLEVVRAAKLMTELEAELNANINWNDVIEKVKRSERQDNTVMSEIRPIFEKHYNSIQAFLEKEDKEVTVQEEGNKRQGESLEQETAKKQRMDEEADKLKRHLQIVANDYDDVFTEATPLASKVPVVDYQIHHENNKP</sequence>
<proteinExistence type="predicted"/>
<name>A0A699R800_TANCI</name>
<reference evidence="2" key="1">
    <citation type="journal article" date="2019" name="Sci. Rep.">
        <title>Draft genome of Tanacetum cinerariifolium, the natural source of mosquito coil.</title>
        <authorList>
            <person name="Yamashiro T."/>
            <person name="Shiraishi A."/>
            <person name="Satake H."/>
            <person name="Nakayama K."/>
        </authorList>
    </citation>
    <scope>NUCLEOTIDE SEQUENCE</scope>
</reference>
<gene>
    <name evidence="2" type="ORF">Tci_853923</name>
</gene>
<feature type="compositionally biased region" description="Basic and acidic residues" evidence="1">
    <location>
        <begin position="78"/>
        <end position="106"/>
    </location>
</feature>